<dbReference type="AlphaFoldDB" id="A0A3M7QM70"/>
<gene>
    <name evidence="3" type="ORF">BpHYR1_045552</name>
</gene>
<name>A0A3M7QM70_BRAPC</name>
<dbReference type="Proteomes" id="UP000276133">
    <property type="component" value="Unassembled WGS sequence"/>
</dbReference>
<accession>A0A3M7QM70</accession>
<dbReference type="Gene3D" id="4.10.110.10">
    <property type="entry name" value="Spasmolytic Protein, domain 1"/>
    <property type="match status" value="1"/>
</dbReference>
<dbReference type="GO" id="GO:0005975">
    <property type="term" value="P:carbohydrate metabolic process"/>
    <property type="evidence" value="ECO:0007669"/>
    <property type="project" value="InterPro"/>
</dbReference>
<dbReference type="PANTHER" id="PTHR22762:SF133">
    <property type="entry name" value="P-TYPE DOMAIN-CONTAINING PROTEIN"/>
    <property type="match status" value="1"/>
</dbReference>
<dbReference type="EMBL" id="REGN01005697">
    <property type="protein sequence ID" value="RNA12390.1"/>
    <property type="molecule type" value="Genomic_DNA"/>
</dbReference>
<dbReference type="GO" id="GO:0004558">
    <property type="term" value="F:alpha-1,4-glucosidase activity"/>
    <property type="evidence" value="ECO:0007669"/>
    <property type="project" value="TreeGrafter"/>
</dbReference>
<feature type="transmembrane region" description="Helical" evidence="2">
    <location>
        <begin position="35"/>
        <end position="59"/>
    </location>
</feature>
<proteinExistence type="predicted"/>
<dbReference type="STRING" id="10195.A0A3M7QM70"/>
<sequence length="294" mass="34714">MDEHQIEIEPHETEQNLLQNKTKIVDAKKLRQKNFIFLGLAIFVFIVVVFLAIFLPLYLTKSREERKITPQCPDGKFQPRIDCLPDKNSLLSSGQNLESVCQQRKCCWSLGAEFAGPNCVFHYNYGFRNFKTKQWSYSLQWFELSRLNSPASFAQSDIVYLEVKVEMQTDQRLRIKILPRRNFKNLRHRWEVPSEAKGENIQNPLYRIEYTEFPFGFQVIRNATDQVIFDTNESPLVFSNQFLQITTKLSSHYVFGIGENNKQNFLHDMNFKSWPLFASQNHPYNSMQKNFIKF</sequence>
<dbReference type="Gene3D" id="2.60.40.1760">
    <property type="entry name" value="glycosyl hydrolase (family 31)"/>
    <property type="match status" value="1"/>
</dbReference>
<reference evidence="3 4" key="1">
    <citation type="journal article" date="2018" name="Sci. Rep.">
        <title>Genomic signatures of local adaptation to the degree of environmental predictability in rotifers.</title>
        <authorList>
            <person name="Franch-Gras L."/>
            <person name="Hahn C."/>
            <person name="Garcia-Roger E.M."/>
            <person name="Carmona M.J."/>
            <person name="Serra M."/>
            <person name="Gomez A."/>
        </authorList>
    </citation>
    <scope>NUCLEOTIDE SEQUENCE [LARGE SCALE GENOMIC DNA]</scope>
    <source>
        <strain evidence="3">HYR1</strain>
    </source>
</reference>
<evidence type="ECO:0000256" key="1">
    <source>
        <dbReference type="ARBA" id="ARBA00023157"/>
    </source>
</evidence>
<evidence type="ECO:0000313" key="4">
    <source>
        <dbReference type="Proteomes" id="UP000276133"/>
    </source>
</evidence>
<protein>
    <submittedName>
        <fullName evidence="3">Maltase-intestinal-like</fullName>
    </submittedName>
</protein>
<dbReference type="OrthoDB" id="5839090at2759"/>
<dbReference type="InterPro" id="IPR011013">
    <property type="entry name" value="Gal_mutarotase_sf_dom"/>
</dbReference>
<dbReference type="PANTHER" id="PTHR22762">
    <property type="entry name" value="ALPHA-GLUCOSIDASE"/>
    <property type="match status" value="1"/>
</dbReference>
<keyword evidence="2" id="KW-0472">Membrane</keyword>
<dbReference type="InterPro" id="IPR044913">
    <property type="entry name" value="P_trefoil_dom_sf"/>
</dbReference>
<keyword evidence="2" id="KW-1133">Transmembrane helix</keyword>
<evidence type="ECO:0000256" key="2">
    <source>
        <dbReference type="SAM" id="Phobius"/>
    </source>
</evidence>
<dbReference type="SUPFAM" id="SSF74650">
    <property type="entry name" value="Galactose mutarotase-like"/>
    <property type="match status" value="1"/>
</dbReference>
<organism evidence="3 4">
    <name type="scientific">Brachionus plicatilis</name>
    <name type="common">Marine rotifer</name>
    <name type="synonym">Brachionus muelleri</name>
    <dbReference type="NCBI Taxonomy" id="10195"/>
    <lineage>
        <taxon>Eukaryota</taxon>
        <taxon>Metazoa</taxon>
        <taxon>Spiralia</taxon>
        <taxon>Gnathifera</taxon>
        <taxon>Rotifera</taxon>
        <taxon>Eurotatoria</taxon>
        <taxon>Monogononta</taxon>
        <taxon>Pseudotrocha</taxon>
        <taxon>Ploima</taxon>
        <taxon>Brachionidae</taxon>
        <taxon>Brachionus</taxon>
    </lineage>
</organism>
<keyword evidence="2" id="KW-0812">Transmembrane</keyword>
<comment type="caution">
    <text evidence="3">The sequence shown here is derived from an EMBL/GenBank/DDBJ whole genome shotgun (WGS) entry which is preliminary data.</text>
</comment>
<keyword evidence="1" id="KW-1015">Disulfide bond</keyword>
<keyword evidence="4" id="KW-1185">Reference proteome</keyword>
<dbReference type="GO" id="GO:0030246">
    <property type="term" value="F:carbohydrate binding"/>
    <property type="evidence" value="ECO:0007669"/>
    <property type="project" value="InterPro"/>
</dbReference>
<evidence type="ECO:0000313" key="3">
    <source>
        <dbReference type="EMBL" id="RNA12390.1"/>
    </source>
</evidence>